<gene>
    <name evidence="2" type="ORF">GcM1_144008</name>
</gene>
<protein>
    <submittedName>
        <fullName evidence="2">Uncharacterized protein</fullName>
    </submittedName>
</protein>
<organism evidence="2 3">
    <name type="scientific">Golovinomyces cichoracearum</name>
    <dbReference type="NCBI Taxonomy" id="62708"/>
    <lineage>
        <taxon>Eukaryota</taxon>
        <taxon>Fungi</taxon>
        <taxon>Dikarya</taxon>
        <taxon>Ascomycota</taxon>
        <taxon>Pezizomycotina</taxon>
        <taxon>Leotiomycetes</taxon>
        <taxon>Erysiphales</taxon>
        <taxon>Erysiphaceae</taxon>
        <taxon>Golovinomyces</taxon>
    </lineage>
</organism>
<feature type="region of interest" description="Disordered" evidence="1">
    <location>
        <begin position="131"/>
        <end position="162"/>
    </location>
</feature>
<feature type="region of interest" description="Disordered" evidence="1">
    <location>
        <begin position="1"/>
        <end position="48"/>
    </location>
</feature>
<accession>A0A420JBM6</accession>
<evidence type="ECO:0000313" key="2">
    <source>
        <dbReference type="EMBL" id="RKF84137.1"/>
    </source>
</evidence>
<dbReference type="Proteomes" id="UP000285326">
    <property type="component" value="Unassembled WGS sequence"/>
</dbReference>
<feature type="compositionally biased region" description="Basic and acidic residues" evidence="1">
    <location>
        <begin position="131"/>
        <end position="150"/>
    </location>
</feature>
<proteinExistence type="predicted"/>
<comment type="caution">
    <text evidence="2">The sequence shown here is derived from an EMBL/GenBank/DDBJ whole genome shotgun (WGS) entry which is preliminary data.</text>
</comment>
<sequence>MNSSSVPQPSSQTSQFEGEINEFSSAPKVPDLPSEIEKPDIPLSSSKENLTIQAPSIIPEIPPDVWPQILTEPSGTVTLDLQIVQPINLSRSPGSSSKKNSDYDSYCKSIKSSLSKMKLRDRETAYDREYETSIDSENDKNNDESAESNKQRNLPGNKELNDSDAKYDQVMTGWNPIPPLAGIKRSSSRLRLVGVEDELRRLTTINCIMAKW</sequence>
<name>A0A420JBM6_9PEZI</name>
<dbReference type="AlphaFoldDB" id="A0A420JBM6"/>
<evidence type="ECO:0000256" key="1">
    <source>
        <dbReference type="SAM" id="MobiDB-lite"/>
    </source>
</evidence>
<evidence type="ECO:0000313" key="3">
    <source>
        <dbReference type="Proteomes" id="UP000285326"/>
    </source>
</evidence>
<feature type="compositionally biased region" description="Low complexity" evidence="1">
    <location>
        <begin position="1"/>
        <end position="15"/>
    </location>
</feature>
<dbReference type="EMBL" id="MCBS01014428">
    <property type="protein sequence ID" value="RKF84137.1"/>
    <property type="molecule type" value="Genomic_DNA"/>
</dbReference>
<reference evidence="2 3" key="1">
    <citation type="journal article" date="2018" name="BMC Genomics">
        <title>Comparative genome analyses reveal sequence features reflecting distinct modes of host-adaptation between dicot and monocot powdery mildew.</title>
        <authorList>
            <person name="Wu Y."/>
            <person name="Ma X."/>
            <person name="Pan Z."/>
            <person name="Kale S.D."/>
            <person name="Song Y."/>
            <person name="King H."/>
            <person name="Zhang Q."/>
            <person name="Presley C."/>
            <person name="Deng X."/>
            <person name="Wei C.I."/>
            <person name="Xiao S."/>
        </authorList>
    </citation>
    <scope>NUCLEOTIDE SEQUENCE [LARGE SCALE GENOMIC DNA]</scope>
    <source>
        <strain evidence="2">UMSG1</strain>
    </source>
</reference>